<keyword evidence="1" id="KW-1133">Transmembrane helix</keyword>
<reference evidence="2" key="1">
    <citation type="journal article" date="2021" name="Proc. Natl. Acad. Sci. U.S.A.">
        <title>A Catalog of Tens of Thousands of Viruses from Human Metagenomes Reveals Hidden Associations with Chronic Diseases.</title>
        <authorList>
            <person name="Tisza M.J."/>
            <person name="Buck C.B."/>
        </authorList>
    </citation>
    <scope>NUCLEOTIDE SEQUENCE</scope>
    <source>
        <strain evidence="2">CtYaH2</strain>
    </source>
</reference>
<protein>
    <submittedName>
        <fullName evidence="2">Uncharacterized protein</fullName>
    </submittedName>
</protein>
<organism evidence="2">
    <name type="scientific">Siphoviridae sp. ctYaH2</name>
    <dbReference type="NCBI Taxonomy" id="2825549"/>
    <lineage>
        <taxon>Viruses</taxon>
        <taxon>Duplodnaviria</taxon>
        <taxon>Heunggongvirae</taxon>
        <taxon>Uroviricota</taxon>
        <taxon>Caudoviricetes</taxon>
    </lineage>
</organism>
<sequence>MRSALKVGKYSYTIFIKKATRKGVAFLILGYELSLTSSLPSAVLISNN</sequence>
<proteinExistence type="predicted"/>
<evidence type="ECO:0000313" key="2">
    <source>
        <dbReference type="EMBL" id="DAG01880.1"/>
    </source>
</evidence>
<keyword evidence="1" id="KW-0812">Transmembrane</keyword>
<dbReference type="EMBL" id="BK016199">
    <property type="protein sequence ID" value="DAG01880.1"/>
    <property type="molecule type" value="Genomic_DNA"/>
</dbReference>
<keyword evidence="1" id="KW-0472">Membrane</keyword>
<feature type="transmembrane region" description="Helical" evidence="1">
    <location>
        <begin position="24"/>
        <end position="45"/>
    </location>
</feature>
<name>A0A8S5V557_9CAUD</name>
<evidence type="ECO:0000256" key="1">
    <source>
        <dbReference type="SAM" id="Phobius"/>
    </source>
</evidence>
<accession>A0A8S5V557</accession>